<feature type="domain" description="RNase H type-1" evidence="1">
    <location>
        <begin position="11"/>
        <end position="83"/>
    </location>
</feature>
<dbReference type="Proteomes" id="UP001497516">
    <property type="component" value="Chromosome 2"/>
</dbReference>
<sequence>MLPPPEWVTLNSNGSVIPESGYATAGALIIDHTRYCIAMFVINLGICSITLAELGGTVEGFQLAWELGYHQVNVQLERRCAVQIL</sequence>
<name>A0AAV2DDR6_9ROSI</name>
<evidence type="ECO:0000259" key="1">
    <source>
        <dbReference type="Pfam" id="PF13456"/>
    </source>
</evidence>
<dbReference type="GO" id="GO:0003676">
    <property type="term" value="F:nucleic acid binding"/>
    <property type="evidence" value="ECO:0007669"/>
    <property type="project" value="InterPro"/>
</dbReference>
<keyword evidence="3" id="KW-1185">Reference proteome</keyword>
<gene>
    <name evidence="2" type="ORF">LTRI10_LOCUS14042</name>
</gene>
<dbReference type="InterPro" id="IPR044730">
    <property type="entry name" value="RNase_H-like_dom_plant"/>
</dbReference>
<dbReference type="InterPro" id="IPR053151">
    <property type="entry name" value="RNase_H-like"/>
</dbReference>
<dbReference type="GO" id="GO:0004523">
    <property type="term" value="F:RNA-DNA hybrid ribonuclease activity"/>
    <property type="evidence" value="ECO:0007669"/>
    <property type="project" value="InterPro"/>
</dbReference>
<dbReference type="SUPFAM" id="SSF53098">
    <property type="entry name" value="Ribonuclease H-like"/>
    <property type="match status" value="1"/>
</dbReference>
<dbReference type="PANTHER" id="PTHR47723:SF13">
    <property type="entry name" value="PUTATIVE-RELATED"/>
    <property type="match status" value="1"/>
</dbReference>
<protein>
    <recommendedName>
        <fullName evidence="1">RNase H type-1 domain-containing protein</fullName>
    </recommendedName>
</protein>
<dbReference type="InterPro" id="IPR002156">
    <property type="entry name" value="RNaseH_domain"/>
</dbReference>
<evidence type="ECO:0000313" key="2">
    <source>
        <dbReference type="EMBL" id="CAL1372009.1"/>
    </source>
</evidence>
<proteinExistence type="predicted"/>
<dbReference type="Pfam" id="PF13456">
    <property type="entry name" value="RVT_3"/>
    <property type="match status" value="1"/>
</dbReference>
<accession>A0AAV2DDR6</accession>
<dbReference type="PANTHER" id="PTHR47723">
    <property type="entry name" value="OS05G0353850 PROTEIN"/>
    <property type="match status" value="1"/>
</dbReference>
<dbReference type="InterPro" id="IPR012337">
    <property type="entry name" value="RNaseH-like_sf"/>
</dbReference>
<dbReference type="CDD" id="cd06222">
    <property type="entry name" value="RNase_H_like"/>
    <property type="match status" value="1"/>
</dbReference>
<dbReference type="EMBL" id="OZ034815">
    <property type="protein sequence ID" value="CAL1372009.1"/>
    <property type="molecule type" value="Genomic_DNA"/>
</dbReference>
<evidence type="ECO:0000313" key="3">
    <source>
        <dbReference type="Proteomes" id="UP001497516"/>
    </source>
</evidence>
<reference evidence="2 3" key="1">
    <citation type="submission" date="2024-04" db="EMBL/GenBank/DDBJ databases">
        <authorList>
            <person name="Fracassetti M."/>
        </authorList>
    </citation>
    <scope>NUCLEOTIDE SEQUENCE [LARGE SCALE GENOMIC DNA]</scope>
</reference>
<dbReference type="AlphaFoldDB" id="A0AAV2DDR6"/>
<organism evidence="2 3">
    <name type="scientific">Linum trigynum</name>
    <dbReference type="NCBI Taxonomy" id="586398"/>
    <lineage>
        <taxon>Eukaryota</taxon>
        <taxon>Viridiplantae</taxon>
        <taxon>Streptophyta</taxon>
        <taxon>Embryophyta</taxon>
        <taxon>Tracheophyta</taxon>
        <taxon>Spermatophyta</taxon>
        <taxon>Magnoliopsida</taxon>
        <taxon>eudicotyledons</taxon>
        <taxon>Gunneridae</taxon>
        <taxon>Pentapetalae</taxon>
        <taxon>rosids</taxon>
        <taxon>fabids</taxon>
        <taxon>Malpighiales</taxon>
        <taxon>Linaceae</taxon>
        <taxon>Linum</taxon>
    </lineage>
</organism>